<dbReference type="InterPro" id="IPR011055">
    <property type="entry name" value="Dup_hybrid_motif"/>
</dbReference>
<dbReference type="Proteomes" id="UP000018468">
    <property type="component" value="Linkage group LG6"/>
</dbReference>
<keyword evidence="1" id="KW-0479">Metal-binding</keyword>
<dbReference type="HOGENOM" id="CLU_144880_0_0_1"/>
<dbReference type="eggNOG" id="ENOG502SPPH">
    <property type="taxonomic scope" value="Eukaryota"/>
</dbReference>
<dbReference type="Gene3D" id="2.70.70.10">
    <property type="entry name" value="Glucose Permease (Domain IIA)"/>
    <property type="match status" value="1"/>
</dbReference>
<dbReference type="GO" id="GO:0046872">
    <property type="term" value="F:metal ion binding"/>
    <property type="evidence" value="ECO:0007669"/>
    <property type="project" value="UniProtKB-KW"/>
</dbReference>
<evidence type="ECO:0000313" key="8">
    <source>
        <dbReference type="Proteomes" id="UP000018468"/>
    </source>
</evidence>
<evidence type="ECO:0000256" key="4">
    <source>
        <dbReference type="ARBA" id="ARBA00023157"/>
    </source>
</evidence>
<feature type="signal peptide" evidence="6">
    <location>
        <begin position="1"/>
        <end position="16"/>
    </location>
</feature>
<dbReference type="InterPro" id="IPR008663">
    <property type="entry name" value="LECT2"/>
</dbReference>
<reference evidence="7" key="3">
    <citation type="submission" date="2025-09" db="UniProtKB">
        <authorList>
            <consortium name="Ensembl"/>
        </authorList>
    </citation>
    <scope>IDENTIFICATION</scope>
</reference>
<evidence type="ECO:0000256" key="1">
    <source>
        <dbReference type="ARBA" id="ARBA00022723"/>
    </source>
</evidence>
<dbReference type="Ensembl" id="ENSLOCT00000013208.1">
    <property type="protein sequence ID" value="ENSLOCP00000013180.1"/>
    <property type="gene ID" value="ENSLOCG00000010757.1"/>
</dbReference>
<sequence length="157" mass="17425">ESIQLWLSLFLHFTLPSPSPLPDSGAWDVLCSGHHSNRVRGCDKFGCGHFNSKRGSHVHKAVDIVCDDYTVVHAPFTGMLRGRVQPHGDSSTNDDGVELSNSVHCVKIFNIRPSRYKGFVSKGESLGYVLPMQEKYSGITSHLHLQMCDKSDPTPYI</sequence>
<feature type="chain" id="PRO_5004868450" evidence="6">
    <location>
        <begin position="17"/>
        <end position="157"/>
    </location>
</feature>
<keyword evidence="4" id="KW-1015">Disulfide bond</keyword>
<dbReference type="GeneTree" id="ENSGT00390000015484"/>
<evidence type="ECO:0000256" key="2">
    <source>
        <dbReference type="ARBA" id="ARBA00022729"/>
    </source>
</evidence>
<protein>
    <submittedName>
        <fullName evidence="7">Si:ch1073-204b8.1</fullName>
    </submittedName>
</protein>
<evidence type="ECO:0000256" key="3">
    <source>
        <dbReference type="ARBA" id="ARBA00022833"/>
    </source>
</evidence>
<dbReference type="PANTHER" id="PTHR11329:SF0">
    <property type="entry name" value="LEUKOCYTE CELL-DERIVED CHEMOTAXIN-2"/>
    <property type="match status" value="1"/>
</dbReference>
<comment type="similarity">
    <text evidence="5">Belongs to the LECT2/MIM-1 family.</text>
</comment>
<dbReference type="Bgee" id="ENSLOCG00000010757">
    <property type="expression patterns" value="Expressed in bone element and 3 other cell types or tissues"/>
</dbReference>
<accession>W5MXS1</accession>
<dbReference type="PANTHER" id="PTHR11329">
    <property type="entry name" value="LEUKOCYTE CELL-DERIVED CHEMOTAXIN 2"/>
    <property type="match status" value="1"/>
</dbReference>
<proteinExistence type="inferred from homology"/>
<reference evidence="8" key="1">
    <citation type="submission" date="2011-12" db="EMBL/GenBank/DDBJ databases">
        <title>The Draft Genome of Lepisosteus oculatus.</title>
        <authorList>
            <consortium name="The Broad Institute Genome Assembly &amp; Analysis Group"/>
            <consortium name="Computational R&amp;D Group"/>
            <consortium name="and Sequencing Platform"/>
            <person name="Di Palma F."/>
            <person name="Alfoldi J."/>
            <person name="Johnson J."/>
            <person name="Berlin A."/>
            <person name="Gnerre S."/>
            <person name="Jaffe D."/>
            <person name="MacCallum I."/>
            <person name="Young S."/>
            <person name="Walker B.J."/>
            <person name="Lander E.S."/>
            <person name="Lindblad-Toh K."/>
        </authorList>
    </citation>
    <scope>NUCLEOTIDE SEQUENCE [LARGE SCALE GENOMIC DNA]</scope>
</reference>
<keyword evidence="8" id="KW-1185">Reference proteome</keyword>
<organism evidence="7 8">
    <name type="scientific">Lepisosteus oculatus</name>
    <name type="common">Spotted gar</name>
    <dbReference type="NCBI Taxonomy" id="7918"/>
    <lineage>
        <taxon>Eukaryota</taxon>
        <taxon>Metazoa</taxon>
        <taxon>Chordata</taxon>
        <taxon>Craniata</taxon>
        <taxon>Vertebrata</taxon>
        <taxon>Euteleostomi</taxon>
        <taxon>Actinopterygii</taxon>
        <taxon>Neopterygii</taxon>
        <taxon>Holostei</taxon>
        <taxon>Semionotiformes</taxon>
        <taxon>Lepisosteidae</taxon>
        <taxon>Lepisosteus</taxon>
    </lineage>
</organism>
<dbReference type="AlphaFoldDB" id="W5MXS1"/>
<keyword evidence="2 6" id="KW-0732">Signal</keyword>
<dbReference type="InParanoid" id="W5MXS1"/>
<evidence type="ECO:0000313" key="7">
    <source>
        <dbReference type="Ensembl" id="ENSLOCP00000013180.1"/>
    </source>
</evidence>
<dbReference type="EMBL" id="AHAT01021424">
    <property type="status" value="NOT_ANNOTATED_CDS"/>
    <property type="molecule type" value="Genomic_DNA"/>
</dbReference>
<keyword evidence="3" id="KW-0862">Zinc</keyword>
<name>W5MXS1_LEPOC</name>
<reference evidence="7" key="2">
    <citation type="submission" date="2025-08" db="UniProtKB">
        <authorList>
            <consortium name="Ensembl"/>
        </authorList>
    </citation>
    <scope>IDENTIFICATION</scope>
</reference>
<evidence type="ECO:0000256" key="5">
    <source>
        <dbReference type="ARBA" id="ARBA00024361"/>
    </source>
</evidence>
<evidence type="ECO:0000256" key="6">
    <source>
        <dbReference type="SAM" id="SignalP"/>
    </source>
</evidence>
<dbReference type="OMA" id="SHGCGAF"/>